<sequence length="132" mass="14587">MPTRDVLLNELAQGLRPMSEGVEWFDALGDAGQSEVLRFLRHHCVQARAVTGDARESIRRSGLRPTHTPAVLVSRGRIDEQLGKISGLTPPHERRKAFRLLVAVLGVADARRRARYCSGGCDHWWHGLSAAG</sequence>
<organism evidence="1 2">
    <name type="scientific">Streptomyces koyangensis</name>
    <dbReference type="NCBI Taxonomy" id="188770"/>
    <lineage>
        <taxon>Bacteria</taxon>
        <taxon>Bacillati</taxon>
        <taxon>Actinomycetota</taxon>
        <taxon>Actinomycetes</taxon>
        <taxon>Kitasatosporales</taxon>
        <taxon>Streptomycetaceae</taxon>
        <taxon>Streptomyces</taxon>
        <taxon>Streptomyces aurantiacus group</taxon>
    </lineage>
</organism>
<gene>
    <name evidence="1" type="ORF">G9U55_18885</name>
</gene>
<proteinExistence type="predicted"/>
<dbReference type="Proteomes" id="UP000596311">
    <property type="component" value="Chromosome"/>
</dbReference>
<dbReference type="EMBL" id="CP049945">
    <property type="protein sequence ID" value="QRF06266.1"/>
    <property type="molecule type" value="Genomic_DNA"/>
</dbReference>
<dbReference type="Pfam" id="PF19383">
    <property type="entry name" value="DUF5958"/>
    <property type="match status" value="1"/>
</dbReference>
<protein>
    <submittedName>
        <fullName evidence="1">Uncharacterized protein</fullName>
    </submittedName>
</protein>
<name>A0ABX7EMY1_9ACTN</name>
<accession>A0ABX7EMY1</accession>
<reference evidence="1 2" key="1">
    <citation type="submission" date="2020-03" db="EMBL/GenBank/DDBJ databases">
        <title>Genome mining and metabolic profiling illuminate the polycyclic tetramate macrolactams from Streptomyces koyangensis SCSIO 5802.</title>
        <authorList>
            <person name="Ding W."/>
        </authorList>
    </citation>
    <scope>NUCLEOTIDE SEQUENCE [LARGE SCALE GENOMIC DNA]</scope>
    <source>
        <strain evidence="1 2">SCSIO 5802</strain>
    </source>
</reference>
<evidence type="ECO:0000313" key="2">
    <source>
        <dbReference type="Proteomes" id="UP000596311"/>
    </source>
</evidence>
<keyword evidence="2" id="KW-1185">Reference proteome</keyword>
<evidence type="ECO:0000313" key="1">
    <source>
        <dbReference type="EMBL" id="QRF06266.1"/>
    </source>
</evidence>
<dbReference type="InterPro" id="IPR046002">
    <property type="entry name" value="DUF5958"/>
</dbReference>